<sequence length="156" mass="17476">MLVGNTLRYKRFYDDYPVAEIDNVWNDTAVSGFGRKKQYVVETSEKVIERCLLMTTDPGDLVLDPTCGSGTTAVVAEKWGRRWITCDTSRVAVTLAKQRLMTASYDYYDLRYPNEGLKAGFIYKTVPHVTLKSIANNPEIDEIHAKLHPAIAAALG</sequence>
<dbReference type="GO" id="GO:0003677">
    <property type="term" value="F:DNA binding"/>
    <property type="evidence" value="ECO:0007669"/>
    <property type="project" value="InterPro"/>
</dbReference>
<dbReference type="EMBL" id="AUZY01000482">
    <property type="protein sequence ID" value="EQD78583.1"/>
    <property type="molecule type" value="Genomic_DNA"/>
</dbReference>
<accession>T1CBD7</accession>
<reference evidence="4" key="1">
    <citation type="submission" date="2013-08" db="EMBL/GenBank/DDBJ databases">
        <authorList>
            <person name="Mendez C."/>
            <person name="Richter M."/>
            <person name="Ferrer M."/>
            <person name="Sanchez J."/>
        </authorList>
    </citation>
    <scope>NUCLEOTIDE SEQUENCE</scope>
</reference>
<dbReference type="InterPro" id="IPR001091">
    <property type="entry name" value="RM_Methyltransferase"/>
</dbReference>
<dbReference type="AlphaFoldDB" id="T1CBD7"/>
<evidence type="ECO:0000313" key="4">
    <source>
        <dbReference type="EMBL" id="EQD78583.1"/>
    </source>
</evidence>
<dbReference type="Pfam" id="PF01555">
    <property type="entry name" value="N6_N4_Mtase"/>
    <property type="match status" value="1"/>
</dbReference>
<feature type="domain" description="DNA methylase N-4/N-6" evidence="3">
    <location>
        <begin position="20"/>
        <end position="97"/>
    </location>
</feature>
<dbReference type="PANTHER" id="PTHR13370">
    <property type="entry name" value="RNA METHYLASE-RELATED"/>
    <property type="match status" value="1"/>
</dbReference>
<dbReference type="GO" id="GO:0005737">
    <property type="term" value="C:cytoplasm"/>
    <property type="evidence" value="ECO:0007669"/>
    <property type="project" value="TreeGrafter"/>
</dbReference>
<organism evidence="4">
    <name type="scientific">mine drainage metagenome</name>
    <dbReference type="NCBI Taxonomy" id="410659"/>
    <lineage>
        <taxon>unclassified sequences</taxon>
        <taxon>metagenomes</taxon>
        <taxon>ecological metagenomes</taxon>
    </lineage>
</organism>
<keyword evidence="2 4" id="KW-0808">Transferase</keyword>
<name>T1CBD7_9ZZZZ</name>
<gene>
    <name evidence="4" type="ORF">B1B_00640</name>
</gene>
<dbReference type="PRINTS" id="PR00508">
    <property type="entry name" value="S21N4MTFRASE"/>
</dbReference>
<proteinExistence type="predicted"/>
<dbReference type="InterPro" id="IPR029063">
    <property type="entry name" value="SAM-dependent_MTases_sf"/>
</dbReference>
<comment type="caution">
    <text evidence="4">The sequence shown here is derived from an EMBL/GenBank/DDBJ whole genome shotgun (WGS) entry which is preliminary data.</text>
</comment>
<evidence type="ECO:0000259" key="3">
    <source>
        <dbReference type="Pfam" id="PF01555"/>
    </source>
</evidence>
<dbReference type="PANTHER" id="PTHR13370:SF16">
    <property type="entry name" value="SITE-SPECIFIC DNA-METHYLTRANSFERASE (ADENINE-SPECIFIC)"/>
    <property type="match status" value="1"/>
</dbReference>
<dbReference type="SUPFAM" id="SSF53335">
    <property type="entry name" value="S-adenosyl-L-methionine-dependent methyltransferases"/>
    <property type="match status" value="1"/>
</dbReference>
<reference evidence="4" key="2">
    <citation type="journal article" date="2014" name="ISME J.">
        <title>Microbial stratification in low pH oxic and suboxic macroscopic growths along an acid mine drainage.</title>
        <authorList>
            <person name="Mendez-Garcia C."/>
            <person name="Mesa V."/>
            <person name="Sprenger R.R."/>
            <person name="Richter M."/>
            <person name="Diez M.S."/>
            <person name="Solano J."/>
            <person name="Bargiela R."/>
            <person name="Golyshina O.V."/>
            <person name="Manteca A."/>
            <person name="Ramos J.L."/>
            <person name="Gallego J.R."/>
            <person name="Llorente I."/>
            <person name="Martins Dos Santos V.A."/>
            <person name="Jensen O.N."/>
            <person name="Pelaez A.I."/>
            <person name="Sanchez J."/>
            <person name="Ferrer M."/>
        </authorList>
    </citation>
    <scope>NUCLEOTIDE SEQUENCE</scope>
</reference>
<keyword evidence="1 4" id="KW-0489">Methyltransferase</keyword>
<protein>
    <submittedName>
        <fullName evidence="4">DNA methylase N-4/N-6 domain protein</fullName>
        <ecNumber evidence="4">2.1.1.-</ecNumber>
    </submittedName>
</protein>
<evidence type="ECO:0000256" key="2">
    <source>
        <dbReference type="ARBA" id="ARBA00022679"/>
    </source>
</evidence>
<dbReference type="InterPro" id="IPR002941">
    <property type="entry name" value="DNA_methylase_N4/N6"/>
</dbReference>
<dbReference type="EC" id="2.1.1.-" evidence="4"/>
<dbReference type="GO" id="GO:0008170">
    <property type="term" value="F:N-methyltransferase activity"/>
    <property type="evidence" value="ECO:0007669"/>
    <property type="project" value="InterPro"/>
</dbReference>
<evidence type="ECO:0000256" key="1">
    <source>
        <dbReference type="ARBA" id="ARBA00022603"/>
    </source>
</evidence>
<feature type="non-terminal residue" evidence="4">
    <location>
        <position position="156"/>
    </location>
</feature>
<dbReference type="Gene3D" id="3.40.50.150">
    <property type="entry name" value="Vaccinia Virus protein VP39"/>
    <property type="match status" value="1"/>
</dbReference>
<dbReference type="GO" id="GO:0032259">
    <property type="term" value="P:methylation"/>
    <property type="evidence" value="ECO:0007669"/>
    <property type="project" value="UniProtKB-KW"/>
</dbReference>